<feature type="transmembrane region" description="Helical" evidence="2">
    <location>
        <begin position="45"/>
        <end position="68"/>
    </location>
</feature>
<feature type="transmembrane region" description="Helical" evidence="2">
    <location>
        <begin position="134"/>
        <end position="155"/>
    </location>
</feature>
<sequence>KMEASLFDYARYIFATILTIISLFLIGYAIAGGHAALPGHPIMQYALLIFDLTLLAYLEGLQVAILALERVRYSTFPEHMKRAIASHKLATGGRGINVQRFLVGRQFFVVFVVFLCAQLTTYATLSIPWMPKTLFIVLIETGLPGALIVLAFGQLMPQLVAATHPITFMNLPGTWSVIQLCLCFEAVGVTHFSWVLSWTVKKMFNMGEKEKIKKSNKSGNVMKGIEMTTNPKSSGKDTRKGPKYKNEGNVEVGGLNMNVHIMDADALYSATEDGLSLAKDTDVYSSTTMRWLQNDSIKSIASAYSADGSQKSQLPQPPTIVRHLVQNGQPVPRYLLPPYHPQHIPPHIVAYELIRREENRKNRACIKA</sequence>
<organism evidence="3">
    <name type="scientific">Phaeodaria sp. OSH121</name>
    <dbReference type="NCBI Taxonomy" id="1909273"/>
    <lineage>
        <taxon>Eukaryota</taxon>
        <taxon>Sar</taxon>
        <taxon>Rhizaria</taxon>
        <taxon>Cercozoa</taxon>
        <taxon>Thecofilosea</taxon>
        <taxon>Phaeodarea</taxon>
    </lineage>
</organism>
<keyword evidence="2" id="KW-0812">Transmembrane</keyword>
<dbReference type="EMBL" id="KU821728">
    <property type="protein sequence ID" value="AOW69255.1"/>
    <property type="molecule type" value="mRNA"/>
</dbReference>
<feature type="non-terminal residue" evidence="3">
    <location>
        <position position="1"/>
    </location>
</feature>
<accession>A0A1D8RAC2</accession>
<name>A0A1D8RAC2_9EUKA</name>
<evidence type="ECO:0000313" key="3">
    <source>
        <dbReference type="EMBL" id="AOW69255.1"/>
    </source>
</evidence>
<keyword evidence="2" id="KW-0472">Membrane</keyword>
<dbReference type="GO" id="GO:0015708">
    <property type="term" value="P:silicic acid import across plasma membrane"/>
    <property type="evidence" value="ECO:0007669"/>
    <property type="project" value="InterPro"/>
</dbReference>
<evidence type="ECO:0000256" key="2">
    <source>
        <dbReference type="SAM" id="Phobius"/>
    </source>
</evidence>
<dbReference type="InterPro" id="IPR004693">
    <property type="entry name" value="Silicon_transpt"/>
</dbReference>
<feature type="transmembrane region" description="Helical" evidence="2">
    <location>
        <begin position="107"/>
        <end position="127"/>
    </location>
</feature>
<proteinExistence type="evidence at transcript level"/>
<protein>
    <submittedName>
        <fullName evidence="3">Silicon transporter-like 1</fullName>
    </submittedName>
</protein>
<dbReference type="AlphaFoldDB" id="A0A1D8RAC2"/>
<feature type="region of interest" description="Disordered" evidence="1">
    <location>
        <begin position="222"/>
        <end position="249"/>
    </location>
</feature>
<keyword evidence="2" id="KW-1133">Transmembrane helix</keyword>
<evidence type="ECO:0000256" key="1">
    <source>
        <dbReference type="SAM" id="MobiDB-lite"/>
    </source>
</evidence>
<reference evidence="3" key="1">
    <citation type="journal article" date="2016" name="Mol. Biol. Evol.">
        <title>The Evolution of Silicon Transport in Eukaryotes.</title>
        <authorList>
            <person name="Marron A.O."/>
            <person name="Ratcliffe S."/>
            <person name="Wheeler G.L."/>
            <person name="Goldstein R.E."/>
            <person name="King N."/>
            <person name="Not F."/>
            <person name="de Vargas C."/>
            <person name="Richter D.J."/>
        </authorList>
    </citation>
    <scope>NUCLEOTIDE SEQUENCE</scope>
    <source>
        <strain evidence="3">OSH121</strain>
    </source>
</reference>
<feature type="transmembrane region" description="Helical" evidence="2">
    <location>
        <begin position="12"/>
        <end position="33"/>
    </location>
</feature>
<gene>
    <name evidence="3" type="primary">SIT-L1</name>
</gene>
<feature type="compositionally biased region" description="Basic and acidic residues" evidence="1">
    <location>
        <begin position="234"/>
        <end position="248"/>
    </location>
</feature>
<feature type="transmembrane region" description="Helical" evidence="2">
    <location>
        <begin position="175"/>
        <end position="196"/>
    </location>
</feature>
<dbReference type="Pfam" id="PF03842">
    <property type="entry name" value="Silic_transp"/>
    <property type="match status" value="1"/>
</dbReference>